<dbReference type="InterPro" id="IPR003029">
    <property type="entry name" value="S1_domain"/>
</dbReference>
<sequence length="570" mass="63333">MSSVMEQLLAESSFGTLTPGSIIKGTVIEIRQNDVVVDIGGKSEGVVPASEFADISEIQVGDEIEVYLEKTEDRNGAPVISYDKAQQKKNWETIVAECKEGSVRPGRVKAKVKGGLIVSMGIDAFLPASQIDVQPPKNLDQYIGQTYDFKVLKINLDRKNIVISRRELIEEQRNEKRRALLAEIKPGDIRRGIVKNLTDYGAFIDLDGLDGLLHITDMSWGRISHPREVLSIGEEINVMIIEVDRERERVSLGLKQCTPNPWESIEKKYPVGSKVHGKVVNLVQYGAFVEIEQGVEGLVHVTELSWTKRIAKPSDVLKIGQEVDAVILGINKEEQKISLGIRQLEPNPWDMVRHNYPVGARVHGKVRNLTTFGAFVELEEGIDGMVHVSDMSWTRRISHPSEMLKKGDEVEAIVLDVDADQQRIALGMKQTQEDPWTNIDRTFHIGDIVSGKVSKITSFGAFVELEEGIEGFVHISQIGEEHVDKVKDVLKVGQEVTARVIKIDKDDRRIGLSIKAANYDSAQLQAEIRAYDRIRGHGGDRGHSSQTTMSSSSDDKGFGSLGDLLDKASF</sequence>
<dbReference type="EMBL" id="DVOG01000002">
    <property type="protein sequence ID" value="HIV03537.1"/>
    <property type="molecule type" value="Genomic_DNA"/>
</dbReference>
<dbReference type="CDD" id="cd05687">
    <property type="entry name" value="S1_RPS1_repeat_ec1_hs1"/>
    <property type="match status" value="1"/>
</dbReference>
<evidence type="ECO:0000256" key="7">
    <source>
        <dbReference type="PIRNR" id="PIRNR002111"/>
    </source>
</evidence>
<proteinExistence type="inferred from homology"/>
<dbReference type="PRINTS" id="PR00681">
    <property type="entry name" value="RIBOSOMALS1"/>
</dbReference>
<comment type="caution">
    <text evidence="10">The sequence shown here is derived from an EMBL/GenBank/DDBJ whole genome shotgun (WGS) entry which is preliminary data.</text>
</comment>
<keyword evidence="2" id="KW-0677">Repeat</keyword>
<name>A0A9D1T0Y3_9BACT</name>
<feature type="domain" description="S1 motif" evidence="9">
    <location>
        <begin position="359"/>
        <end position="429"/>
    </location>
</feature>
<dbReference type="Gene3D" id="2.40.50.140">
    <property type="entry name" value="Nucleic acid-binding proteins"/>
    <property type="match status" value="6"/>
</dbReference>
<dbReference type="SMART" id="SM00316">
    <property type="entry name" value="S1"/>
    <property type="match status" value="6"/>
</dbReference>
<comment type="function">
    <text evidence="6 7">Binds mRNA; thus facilitating recognition of the initiation point. It is needed to translate mRNA with a short Shine-Dalgarno (SD) purine-rich sequence.</text>
</comment>
<dbReference type="Pfam" id="PF00575">
    <property type="entry name" value="S1"/>
    <property type="match status" value="6"/>
</dbReference>
<dbReference type="NCBIfam" id="TIGR00717">
    <property type="entry name" value="rpsA"/>
    <property type="match status" value="1"/>
</dbReference>
<dbReference type="InterPro" id="IPR050437">
    <property type="entry name" value="Ribos_protein_bS1-like"/>
</dbReference>
<dbReference type="PANTHER" id="PTHR10724">
    <property type="entry name" value="30S RIBOSOMAL PROTEIN S1"/>
    <property type="match status" value="1"/>
</dbReference>
<evidence type="ECO:0000256" key="1">
    <source>
        <dbReference type="ARBA" id="ARBA00006767"/>
    </source>
</evidence>
<keyword evidence="4 7" id="KW-0689">Ribosomal protein</keyword>
<evidence type="ECO:0000256" key="8">
    <source>
        <dbReference type="SAM" id="MobiDB-lite"/>
    </source>
</evidence>
<reference evidence="10" key="1">
    <citation type="submission" date="2020-10" db="EMBL/GenBank/DDBJ databases">
        <authorList>
            <person name="Gilroy R."/>
        </authorList>
    </citation>
    <scope>NUCLEOTIDE SEQUENCE</scope>
    <source>
        <strain evidence="10">10669</strain>
    </source>
</reference>
<evidence type="ECO:0000256" key="6">
    <source>
        <dbReference type="ARBA" id="ARBA00025604"/>
    </source>
</evidence>
<dbReference type="Proteomes" id="UP000886812">
    <property type="component" value="Unassembled WGS sequence"/>
</dbReference>
<protein>
    <recommendedName>
        <fullName evidence="7">30S ribosomal protein S1</fullName>
    </recommendedName>
</protein>
<comment type="similarity">
    <text evidence="1 7">Belongs to the bacterial ribosomal protein bS1 family.</text>
</comment>
<evidence type="ECO:0000256" key="2">
    <source>
        <dbReference type="ARBA" id="ARBA00022737"/>
    </source>
</evidence>
<dbReference type="InterPro" id="IPR000110">
    <property type="entry name" value="Ribosomal_bS1"/>
</dbReference>
<dbReference type="GO" id="GO:0003735">
    <property type="term" value="F:structural constituent of ribosome"/>
    <property type="evidence" value="ECO:0007669"/>
    <property type="project" value="InterPro"/>
</dbReference>
<evidence type="ECO:0000256" key="3">
    <source>
        <dbReference type="ARBA" id="ARBA00022884"/>
    </source>
</evidence>
<feature type="domain" description="S1 motif" evidence="9">
    <location>
        <begin position="20"/>
        <end position="83"/>
    </location>
</feature>
<dbReference type="FunFam" id="2.40.50.140:FF:000103">
    <property type="entry name" value="protein RRP5 homolog"/>
    <property type="match status" value="1"/>
</dbReference>
<gene>
    <name evidence="10" type="primary">rpsA</name>
    <name evidence="10" type="ORF">IAC75_00060</name>
</gene>
<evidence type="ECO:0000259" key="9">
    <source>
        <dbReference type="PROSITE" id="PS50126"/>
    </source>
</evidence>
<organism evidence="10 11">
    <name type="scientific">Candidatus Spyradosoma merdigallinarum</name>
    <dbReference type="NCBI Taxonomy" id="2840950"/>
    <lineage>
        <taxon>Bacteria</taxon>
        <taxon>Pseudomonadati</taxon>
        <taxon>Verrucomicrobiota</taxon>
        <taxon>Opitutia</taxon>
        <taxon>Opitutia incertae sedis</taxon>
        <taxon>Candidatus Spyradosoma</taxon>
    </lineage>
</organism>
<dbReference type="FunFam" id="2.40.50.140:FF:000011">
    <property type="entry name" value="30S ribosomal protein S1"/>
    <property type="match status" value="2"/>
</dbReference>
<evidence type="ECO:0000313" key="10">
    <source>
        <dbReference type="EMBL" id="HIV03537.1"/>
    </source>
</evidence>
<evidence type="ECO:0000256" key="4">
    <source>
        <dbReference type="ARBA" id="ARBA00022980"/>
    </source>
</evidence>
<feature type="domain" description="S1 motif" evidence="9">
    <location>
        <begin position="272"/>
        <end position="342"/>
    </location>
</feature>
<evidence type="ECO:0000313" key="11">
    <source>
        <dbReference type="Proteomes" id="UP000886812"/>
    </source>
</evidence>
<reference evidence="10" key="2">
    <citation type="journal article" date="2021" name="PeerJ">
        <title>Extensive microbial diversity within the chicken gut microbiome revealed by metagenomics and culture.</title>
        <authorList>
            <person name="Gilroy R."/>
            <person name="Ravi A."/>
            <person name="Getino M."/>
            <person name="Pursley I."/>
            <person name="Horton D.L."/>
            <person name="Alikhan N.F."/>
            <person name="Baker D."/>
            <person name="Gharbi K."/>
            <person name="Hall N."/>
            <person name="Watson M."/>
            <person name="Adriaenssens E.M."/>
            <person name="Foster-Nyarko E."/>
            <person name="Jarju S."/>
            <person name="Secka A."/>
            <person name="Antonio M."/>
            <person name="Oren A."/>
            <person name="Chaudhuri R.R."/>
            <person name="La Ragione R."/>
            <person name="Hildebrand F."/>
            <person name="Pallen M.J."/>
        </authorList>
    </citation>
    <scope>NUCLEOTIDE SEQUENCE</scope>
    <source>
        <strain evidence="10">10669</strain>
    </source>
</reference>
<dbReference type="CDD" id="cd04465">
    <property type="entry name" value="S1_RPS1_repeat_ec2_hs2"/>
    <property type="match status" value="1"/>
</dbReference>
<dbReference type="PROSITE" id="PS50126">
    <property type="entry name" value="S1"/>
    <property type="match status" value="6"/>
</dbReference>
<dbReference type="PANTHER" id="PTHR10724:SF7">
    <property type="entry name" value="SMALL RIBOSOMAL SUBUNIT PROTEIN BS1C"/>
    <property type="match status" value="1"/>
</dbReference>
<evidence type="ECO:0000256" key="5">
    <source>
        <dbReference type="ARBA" id="ARBA00023274"/>
    </source>
</evidence>
<dbReference type="InterPro" id="IPR035104">
    <property type="entry name" value="Ribosomal_protein_S1-like"/>
</dbReference>
<feature type="domain" description="S1 motif" evidence="9">
    <location>
        <begin position="101"/>
        <end position="166"/>
    </location>
</feature>
<dbReference type="GO" id="GO:1990904">
    <property type="term" value="C:ribonucleoprotein complex"/>
    <property type="evidence" value="ECO:0007669"/>
    <property type="project" value="UniProtKB-KW"/>
</dbReference>
<dbReference type="SUPFAM" id="SSF50249">
    <property type="entry name" value="Nucleic acid-binding proteins"/>
    <property type="match status" value="6"/>
</dbReference>
<feature type="region of interest" description="Disordered" evidence="8">
    <location>
        <begin position="535"/>
        <end position="558"/>
    </location>
</feature>
<accession>A0A9D1T0Y3</accession>
<dbReference type="CDD" id="cd05688">
    <property type="entry name" value="S1_RPS1_repeat_ec3"/>
    <property type="match status" value="1"/>
</dbReference>
<dbReference type="GO" id="GO:0006412">
    <property type="term" value="P:translation"/>
    <property type="evidence" value="ECO:0007669"/>
    <property type="project" value="InterPro"/>
</dbReference>
<feature type="domain" description="S1 motif" evidence="9">
    <location>
        <begin position="446"/>
        <end position="515"/>
    </location>
</feature>
<keyword evidence="3 7" id="KW-0694">RNA-binding</keyword>
<feature type="domain" description="S1 motif" evidence="9">
    <location>
        <begin position="187"/>
        <end position="255"/>
    </location>
</feature>
<keyword evidence="5 7" id="KW-0687">Ribonucleoprotein</keyword>
<dbReference type="AlphaFoldDB" id="A0A9D1T0Y3"/>
<dbReference type="InterPro" id="IPR012340">
    <property type="entry name" value="NA-bd_OB-fold"/>
</dbReference>
<dbReference type="PIRSF" id="PIRSF002111">
    <property type="entry name" value="RpsA"/>
    <property type="match status" value="1"/>
</dbReference>
<dbReference type="GO" id="GO:0005840">
    <property type="term" value="C:ribosome"/>
    <property type="evidence" value="ECO:0007669"/>
    <property type="project" value="UniProtKB-KW"/>
</dbReference>
<dbReference type="GO" id="GO:0003729">
    <property type="term" value="F:mRNA binding"/>
    <property type="evidence" value="ECO:0007669"/>
    <property type="project" value="TreeGrafter"/>
</dbReference>